<keyword evidence="1" id="KW-0812">Transmembrane</keyword>
<protein>
    <recommendedName>
        <fullName evidence="2">Tape measure protein N-terminal domain-containing protein</fullName>
    </recommendedName>
</protein>
<evidence type="ECO:0000313" key="4">
    <source>
        <dbReference type="Proteomes" id="UP000297668"/>
    </source>
</evidence>
<dbReference type="NCBIfam" id="TIGR02675">
    <property type="entry name" value="tape_meas_nterm"/>
    <property type="match status" value="1"/>
</dbReference>
<dbReference type="EMBL" id="SJZF01000018">
    <property type="protein sequence ID" value="TFU25642.1"/>
    <property type="molecule type" value="Genomic_DNA"/>
</dbReference>
<comment type="caution">
    <text evidence="3">The sequence shown here is derived from an EMBL/GenBank/DDBJ whole genome shotgun (WGS) entry which is preliminary data.</text>
</comment>
<dbReference type="Proteomes" id="UP000297668">
    <property type="component" value="Unassembled WGS sequence"/>
</dbReference>
<dbReference type="InterPro" id="IPR013491">
    <property type="entry name" value="Tape_meas_N"/>
</dbReference>
<feature type="transmembrane region" description="Helical" evidence="1">
    <location>
        <begin position="451"/>
        <end position="474"/>
    </location>
</feature>
<proteinExistence type="predicted"/>
<dbReference type="InterPro" id="IPR053058">
    <property type="entry name" value="Mulikevirus_tape_measure"/>
</dbReference>
<feature type="domain" description="Tape measure protein N-terminal" evidence="2">
    <location>
        <begin position="128"/>
        <end position="305"/>
    </location>
</feature>
<feature type="transmembrane region" description="Helical" evidence="1">
    <location>
        <begin position="523"/>
        <end position="546"/>
    </location>
</feature>
<gene>
    <name evidence="3" type="ORF">E0687_10085</name>
</gene>
<evidence type="ECO:0000313" key="3">
    <source>
        <dbReference type="EMBL" id="TFU25642.1"/>
    </source>
</evidence>
<keyword evidence="1" id="KW-1133">Transmembrane helix</keyword>
<dbReference type="RefSeq" id="WP_135260738.1">
    <property type="nucleotide sequence ID" value="NZ_SJZF01000018.1"/>
</dbReference>
<evidence type="ECO:0000256" key="1">
    <source>
        <dbReference type="SAM" id="Phobius"/>
    </source>
</evidence>
<keyword evidence="1" id="KW-0472">Membrane</keyword>
<dbReference type="Pfam" id="PF20155">
    <property type="entry name" value="TMP_3"/>
    <property type="match status" value="1"/>
</dbReference>
<dbReference type="AlphaFoldDB" id="A0A4Y9F9W3"/>
<dbReference type="PANTHER" id="PTHR38812">
    <property type="entry name" value="MU-LIKE PROPHAGE FLUMU PROTEIN GP42"/>
    <property type="match status" value="1"/>
</dbReference>
<accession>A0A4Y9F9W3</accession>
<sequence length="950" mass="100466">MDNRFQWIFELRAQVAGLTAAVRRVREFQRAVVGATSAARAASAGMGAEFRGAGYAARSLSLALAGVGAARGGFAALASGAARARAEMAALSSSVFNLRNLLITGAAGYGAKLVIDAVSFKENTLIAFQTLLGSREEAERMMREAVRFAAATPFETRDVVDAYQRLLTAGFKPVEIPVVLKGVGDLAAMRGFSQEVIDRVLLAFQQIRAKGRLQGEELLQLAEAGVPLGRVYEVLGRRLGVTAEQARKLQEAGRISADLGIVAVMEALRDSVSGGKLGALMNSTSQSITGLWSTLRSRSLELFMDINPAPIRALLQNLVTLTDTTGRVGARLKAMLERYVGGAFRAVFGSLAEATDPKAAEANLMRLLDQVEAFAGEVKKAWDSIAPALREVWAGIGDGLRVVRGLYEAVRPVTDALARMFAPASTGATEASASTWRLVGAGIALMGTFRLLNLLTLGLTGSVFRFGVTSVLWFGRATIAAIRYAVAQRGAIAASAQASIGWLGRVVGVIPRLIGWAARAVPWLLRLAGPWGLVASVAIGAVTLIVRNWDKIREFFANLWTSVSGAASATWQRIAAWASGAWSSVVAAVSGAWGRITEAVSNAWAALRERVSSAAGRVREALSSLYRGVVEWFRSLPGRIVEAVRGAGSRFVEGLREIVRRAPGGDLLLRALDAAGNVARQAWEWGKGVARAVGGGAREGLGIRSPSRVFAHIGAMTALGLAVGLQDAAPMVERATQTLLQATQVAPTIEAAIRLPEGAPKRPEPPRASEPLEVALPKLEPLEVALPKLEPLKAFSPVPSDVVLPGVAIKLPEVKPLVVQSPKGFLEVKLPKLELLEAPELLKAGAPEPPRVAVVVDIPRLPRAPEVVGLKVVPTLRSPEAPPPPPAPRLPAVTALAPTTRETVVHIHVNGAKDPREVAREVVAAIDHWAAGRIVVLGLEALASEVGHDA</sequence>
<evidence type="ECO:0000259" key="2">
    <source>
        <dbReference type="Pfam" id="PF20155"/>
    </source>
</evidence>
<name>A0A4Y9F9W3_9DEIN</name>
<organism evidence="3 4">
    <name type="scientific">Thermus tengchongensis</name>
    <dbReference type="NCBI Taxonomy" id="1214928"/>
    <lineage>
        <taxon>Bacteria</taxon>
        <taxon>Thermotogati</taxon>
        <taxon>Deinococcota</taxon>
        <taxon>Deinococci</taxon>
        <taxon>Thermales</taxon>
        <taxon>Thermaceae</taxon>
        <taxon>Thermus</taxon>
    </lineage>
</organism>
<reference evidence="3 4" key="1">
    <citation type="submission" date="2019-03" db="EMBL/GenBank/DDBJ databases">
        <title>Thermus tengchongensis species for the arsenic transformation mechanism.</title>
        <authorList>
            <person name="Yuan G.C."/>
        </authorList>
    </citation>
    <scope>NUCLEOTIDE SEQUENCE [LARGE SCALE GENOMIC DNA]</scope>
    <source>
        <strain evidence="3 4">15W</strain>
    </source>
</reference>
<dbReference type="PANTHER" id="PTHR38812:SF2">
    <property type="entry name" value="MU-LIKE PROPHAGE FLUMU PROTEIN GP42"/>
    <property type="match status" value="1"/>
</dbReference>